<evidence type="ECO:0000259" key="1">
    <source>
        <dbReference type="SMART" id="SM00256"/>
    </source>
</evidence>
<organism evidence="2 3">
    <name type="scientific">Buddleja alternifolia</name>
    <dbReference type="NCBI Taxonomy" id="168488"/>
    <lineage>
        <taxon>Eukaryota</taxon>
        <taxon>Viridiplantae</taxon>
        <taxon>Streptophyta</taxon>
        <taxon>Embryophyta</taxon>
        <taxon>Tracheophyta</taxon>
        <taxon>Spermatophyta</taxon>
        <taxon>Magnoliopsida</taxon>
        <taxon>eudicotyledons</taxon>
        <taxon>Gunneridae</taxon>
        <taxon>Pentapetalae</taxon>
        <taxon>asterids</taxon>
        <taxon>lamiids</taxon>
        <taxon>Lamiales</taxon>
        <taxon>Scrophulariaceae</taxon>
        <taxon>Buddlejeae</taxon>
        <taxon>Buddleja</taxon>
    </lineage>
</organism>
<dbReference type="Proteomes" id="UP000826271">
    <property type="component" value="Unassembled WGS sequence"/>
</dbReference>
<comment type="caution">
    <text evidence="2">The sequence shown here is derived from an EMBL/GenBank/DDBJ whole genome shotgun (WGS) entry which is preliminary data.</text>
</comment>
<dbReference type="InterPro" id="IPR005174">
    <property type="entry name" value="KIB1-4_b-propeller"/>
</dbReference>
<dbReference type="SMART" id="SM00256">
    <property type="entry name" value="FBOX"/>
    <property type="match status" value="1"/>
</dbReference>
<accession>A0AAV6WU49</accession>
<evidence type="ECO:0000313" key="2">
    <source>
        <dbReference type="EMBL" id="KAG8370540.1"/>
    </source>
</evidence>
<dbReference type="InterPro" id="IPR036047">
    <property type="entry name" value="F-box-like_dom_sf"/>
</dbReference>
<dbReference type="AlphaFoldDB" id="A0AAV6WU49"/>
<dbReference type="Pfam" id="PF03478">
    <property type="entry name" value="Beta-prop_KIB1-4"/>
    <property type="match status" value="1"/>
</dbReference>
<dbReference type="Pfam" id="PF00646">
    <property type="entry name" value="F-box"/>
    <property type="match status" value="1"/>
</dbReference>
<sequence length="333" mass="38861">MTGWADLPNDLLSLILSNLFGLDRYTFSLVCKSWNAALAISPYRHMPCLMYYKWRNRVWNIFQYNVIFNKKFPKVPRAEIHCSKYGWLLMARLDCSLFFFDPFNRRRIYLPRSNFRYIVICFFHKPTSPDCFIVGIANRLNGLSVDIGNIATFDVNKHGSKTSWIVHTKCLSPPRLRQNLRQHILIKICDMLFAVLVAHEERKVNVFKLLGPDMKRKVVKDLGDKMFYVSHTACFAHTDPQTSMANKIYFPKFHGDDGVFYSLETRKYQSFKDDYSSEESYHLKDLDFATWIMPTPFEEFSRDLSWCPKVDDAIPGIDLDKGSGESSSLFKIS</sequence>
<gene>
    <name evidence="2" type="ORF">BUALT_Bualt14G0127600</name>
</gene>
<dbReference type="PANTHER" id="PTHR33127">
    <property type="entry name" value="TRANSMEMBRANE PROTEIN"/>
    <property type="match status" value="1"/>
</dbReference>
<dbReference type="EMBL" id="WHWC01000014">
    <property type="protein sequence ID" value="KAG8370540.1"/>
    <property type="molecule type" value="Genomic_DNA"/>
</dbReference>
<protein>
    <recommendedName>
        <fullName evidence="1">F-box domain-containing protein</fullName>
    </recommendedName>
</protein>
<name>A0AAV6WU49_9LAMI</name>
<evidence type="ECO:0000313" key="3">
    <source>
        <dbReference type="Proteomes" id="UP000826271"/>
    </source>
</evidence>
<proteinExistence type="predicted"/>
<keyword evidence="3" id="KW-1185">Reference proteome</keyword>
<dbReference type="Gene3D" id="1.20.1280.50">
    <property type="match status" value="1"/>
</dbReference>
<feature type="domain" description="F-box" evidence="1">
    <location>
        <begin position="7"/>
        <end position="46"/>
    </location>
</feature>
<dbReference type="PANTHER" id="PTHR33127:SF5">
    <property type="entry name" value="TRANSMEMBRANE PROTEIN"/>
    <property type="match status" value="1"/>
</dbReference>
<dbReference type="InterPro" id="IPR001810">
    <property type="entry name" value="F-box_dom"/>
</dbReference>
<reference evidence="2" key="1">
    <citation type="submission" date="2019-10" db="EMBL/GenBank/DDBJ databases">
        <authorList>
            <person name="Zhang R."/>
            <person name="Pan Y."/>
            <person name="Wang J."/>
            <person name="Ma R."/>
            <person name="Yu S."/>
        </authorList>
    </citation>
    <scope>NUCLEOTIDE SEQUENCE</scope>
    <source>
        <strain evidence="2">LA-IB0</strain>
        <tissue evidence="2">Leaf</tissue>
    </source>
</reference>
<dbReference type="SUPFAM" id="SSF81383">
    <property type="entry name" value="F-box domain"/>
    <property type="match status" value="1"/>
</dbReference>